<reference evidence="8 9" key="1">
    <citation type="submission" date="2020-06" db="EMBL/GenBank/DDBJ databases">
        <authorList>
            <person name="Li R."/>
            <person name="Bekaert M."/>
        </authorList>
    </citation>
    <scope>NUCLEOTIDE SEQUENCE [LARGE SCALE GENOMIC DNA]</scope>
    <source>
        <strain evidence="9">wild</strain>
    </source>
</reference>
<dbReference type="PRINTS" id="PR00252">
    <property type="entry name" value="NRIONCHANNEL"/>
</dbReference>
<evidence type="ECO:0000256" key="1">
    <source>
        <dbReference type="ARBA" id="ARBA00004141"/>
    </source>
</evidence>
<dbReference type="GO" id="GO:0004888">
    <property type="term" value="F:transmembrane signaling receptor activity"/>
    <property type="evidence" value="ECO:0007669"/>
    <property type="project" value="InterPro"/>
</dbReference>
<feature type="transmembrane region" description="Helical" evidence="5">
    <location>
        <begin position="12"/>
        <end position="31"/>
    </location>
</feature>
<dbReference type="PANTHER" id="PTHR18945">
    <property type="entry name" value="NEUROTRANSMITTER GATED ION CHANNEL"/>
    <property type="match status" value="1"/>
</dbReference>
<keyword evidence="2 5" id="KW-0812">Transmembrane</keyword>
<dbReference type="InterPro" id="IPR018000">
    <property type="entry name" value="Neurotransmitter_ion_chnl_CS"/>
</dbReference>
<evidence type="ECO:0000259" key="7">
    <source>
        <dbReference type="Pfam" id="PF02932"/>
    </source>
</evidence>
<dbReference type="InterPro" id="IPR038050">
    <property type="entry name" value="Neuro_actylchol_rec"/>
</dbReference>
<evidence type="ECO:0000256" key="2">
    <source>
        <dbReference type="ARBA" id="ARBA00022692"/>
    </source>
</evidence>
<dbReference type="InterPro" id="IPR006201">
    <property type="entry name" value="Neur_channel"/>
</dbReference>
<dbReference type="OrthoDB" id="6099057at2759"/>
<evidence type="ECO:0000259" key="6">
    <source>
        <dbReference type="Pfam" id="PF02931"/>
    </source>
</evidence>
<dbReference type="AlphaFoldDB" id="A0A6J8AYA9"/>
<dbReference type="PROSITE" id="PS00236">
    <property type="entry name" value="NEUROTR_ION_CHANNEL"/>
    <property type="match status" value="1"/>
</dbReference>
<keyword evidence="4 5" id="KW-0472">Membrane</keyword>
<gene>
    <name evidence="8" type="ORF">MCOR_11530</name>
</gene>
<accession>A0A6J8AYA9</accession>
<keyword evidence="5" id="KW-0407">Ion channel</keyword>
<evidence type="ECO:0000256" key="5">
    <source>
        <dbReference type="RuleBase" id="RU000687"/>
    </source>
</evidence>
<evidence type="ECO:0000313" key="9">
    <source>
        <dbReference type="Proteomes" id="UP000507470"/>
    </source>
</evidence>
<proteinExistence type="inferred from homology"/>
<keyword evidence="5" id="KW-0406">Ion transport</keyword>
<sequence length="422" mass="47656">MGIFKNSVIDFMIFLLMFFGLIYIANGQWTAEGELEVRKQKLATTTYDRLVRPTETVAVKAALNLLSIDSLDTKSMTLTMTGWLTVDWTDSRLAWTVDGTLTADYFYALDTEIWKPELFIDNSKQDVKILNDAYLQFKVEKTGVVEWELPLIFQTHCEVDVTFYPFDKQSCSIELTSWAYTKEDLTLEALYEEIKTEDLQENGEWAVTGSEVKDKDLTETKVSGSVKTYPVLEFVITLRRKPPYYVTGVILPVLLVAFLQILVFVLPVDSGEKIGFSITVLLALAVLLTLVTDSMPASAVHISYLSVYLAMTLVLGVFCVFATVLVIRINFRDDAVPVPKWVYKLIRGCCVPISCWRGCCKNSVSTNKGDDNKSLSYDDNDDLLCWKDVSAILDWFFFVLLLVLTTLLTLIFALVLLIGGYT</sequence>
<feature type="transmembrane region" description="Helical" evidence="5">
    <location>
        <begin position="304"/>
        <end position="331"/>
    </location>
</feature>
<dbReference type="Pfam" id="PF02931">
    <property type="entry name" value="Neur_chan_LBD"/>
    <property type="match status" value="1"/>
</dbReference>
<feature type="domain" description="Neurotransmitter-gated ion-channel transmembrane" evidence="7">
    <location>
        <begin position="249"/>
        <end position="354"/>
    </location>
</feature>
<feature type="transmembrane region" description="Helical" evidence="5">
    <location>
        <begin position="244"/>
        <end position="268"/>
    </location>
</feature>
<evidence type="ECO:0000313" key="8">
    <source>
        <dbReference type="EMBL" id="CAC5373953.1"/>
    </source>
</evidence>
<organism evidence="8 9">
    <name type="scientific">Mytilus coruscus</name>
    <name type="common">Sea mussel</name>
    <dbReference type="NCBI Taxonomy" id="42192"/>
    <lineage>
        <taxon>Eukaryota</taxon>
        <taxon>Metazoa</taxon>
        <taxon>Spiralia</taxon>
        <taxon>Lophotrochozoa</taxon>
        <taxon>Mollusca</taxon>
        <taxon>Bivalvia</taxon>
        <taxon>Autobranchia</taxon>
        <taxon>Pteriomorphia</taxon>
        <taxon>Mytilida</taxon>
        <taxon>Mytiloidea</taxon>
        <taxon>Mytilidae</taxon>
        <taxon>Mytilinae</taxon>
        <taxon>Mytilus</taxon>
    </lineage>
</organism>
<feature type="transmembrane region" description="Helical" evidence="5">
    <location>
        <begin position="395"/>
        <end position="418"/>
    </location>
</feature>
<dbReference type="EMBL" id="CACVKT020001978">
    <property type="protein sequence ID" value="CAC5373953.1"/>
    <property type="molecule type" value="Genomic_DNA"/>
</dbReference>
<dbReference type="InterPro" id="IPR036734">
    <property type="entry name" value="Neur_chan_lig-bd_sf"/>
</dbReference>
<comment type="subcellular location">
    <subcellularLocation>
        <location evidence="1">Membrane</location>
        <topology evidence="1">Multi-pass membrane protein</topology>
    </subcellularLocation>
</comment>
<dbReference type="FunFam" id="2.70.170.10:FF:000028">
    <property type="entry name" value="AcetylCholine Receptor"/>
    <property type="match status" value="1"/>
</dbReference>
<dbReference type="Gene3D" id="2.70.170.10">
    <property type="entry name" value="Neurotransmitter-gated ion-channel ligand-binding domain"/>
    <property type="match status" value="1"/>
</dbReference>
<dbReference type="SUPFAM" id="SSF63712">
    <property type="entry name" value="Nicotinic receptor ligand binding domain-like"/>
    <property type="match status" value="1"/>
</dbReference>
<evidence type="ECO:0000256" key="4">
    <source>
        <dbReference type="ARBA" id="ARBA00023136"/>
    </source>
</evidence>
<comment type="similarity">
    <text evidence="5">Belongs to the ligand-gated ion channel (TC 1.A.9) family.</text>
</comment>
<dbReference type="SUPFAM" id="SSF90112">
    <property type="entry name" value="Neurotransmitter-gated ion-channel transmembrane pore"/>
    <property type="match status" value="1"/>
</dbReference>
<feature type="domain" description="Neurotransmitter-gated ion-channel ligand-binding" evidence="6">
    <location>
        <begin position="42"/>
        <end position="242"/>
    </location>
</feature>
<dbReference type="CDD" id="cd19051">
    <property type="entry name" value="LGIC_TM_cation"/>
    <property type="match status" value="1"/>
</dbReference>
<evidence type="ECO:0000256" key="3">
    <source>
        <dbReference type="ARBA" id="ARBA00022989"/>
    </source>
</evidence>
<dbReference type="GO" id="GO:0016020">
    <property type="term" value="C:membrane"/>
    <property type="evidence" value="ECO:0007669"/>
    <property type="project" value="UniProtKB-SubCell"/>
</dbReference>
<dbReference type="GO" id="GO:0005230">
    <property type="term" value="F:extracellular ligand-gated monoatomic ion channel activity"/>
    <property type="evidence" value="ECO:0007669"/>
    <property type="project" value="InterPro"/>
</dbReference>
<dbReference type="Gene3D" id="1.20.58.390">
    <property type="entry name" value="Neurotransmitter-gated ion-channel transmembrane domain"/>
    <property type="match status" value="1"/>
</dbReference>
<protein>
    <submittedName>
        <fullName evidence="8">CHRNN</fullName>
    </submittedName>
</protein>
<dbReference type="Pfam" id="PF02932">
    <property type="entry name" value="Neur_chan_memb"/>
    <property type="match status" value="1"/>
</dbReference>
<dbReference type="CDD" id="cd18989">
    <property type="entry name" value="LGIC_ECD_cation"/>
    <property type="match status" value="1"/>
</dbReference>
<dbReference type="InterPro" id="IPR036719">
    <property type="entry name" value="Neuro-gated_channel_TM_sf"/>
</dbReference>
<keyword evidence="3 5" id="KW-1133">Transmembrane helix</keyword>
<keyword evidence="9" id="KW-1185">Reference proteome</keyword>
<keyword evidence="5" id="KW-0813">Transport</keyword>
<feature type="transmembrane region" description="Helical" evidence="5">
    <location>
        <begin position="274"/>
        <end position="292"/>
    </location>
</feature>
<dbReference type="InterPro" id="IPR006202">
    <property type="entry name" value="Neur_chan_lig-bd"/>
</dbReference>
<dbReference type="InterPro" id="IPR006029">
    <property type="entry name" value="Neurotrans-gated_channel_TM"/>
</dbReference>
<dbReference type="Proteomes" id="UP000507470">
    <property type="component" value="Unassembled WGS sequence"/>
</dbReference>
<name>A0A6J8AYA9_MYTCO</name>